<gene>
    <name evidence="5" type="primary">vapC</name>
    <name evidence="7" type="ORF">DAETH_37470</name>
</gene>
<dbReference type="InterPro" id="IPR029060">
    <property type="entry name" value="PIN-like_dom_sf"/>
</dbReference>
<dbReference type="Pfam" id="PF01850">
    <property type="entry name" value="PIN"/>
    <property type="match status" value="1"/>
</dbReference>
<feature type="binding site" evidence="5">
    <location>
        <position position="103"/>
    </location>
    <ligand>
        <name>Mg(2+)</name>
        <dbReference type="ChEBI" id="CHEBI:18420"/>
    </ligand>
</feature>
<comment type="function">
    <text evidence="5">Toxic component of a toxin-antitoxin (TA) system. An RNase.</text>
</comment>
<protein>
    <recommendedName>
        <fullName evidence="5">Ribonuclease VapC</fullName>
        <shortName evidence="5">RNase VapC</shortName>
        <ecNumber evidence="5">3.1.-.-</ecNumber>
    </recommendedName>
    <alternativeName>
        <fullName evidence="5">Toxin VapC</fullName>
    </alternativeName>
</protein>
<evidence type="ECO:0000259" key="6">
    <source>
        <dbReference type="Pfam" id="PF01850"/>
    </source>
</evidence>
<dbReference type="EC" id="3.1.-.-" evidence="5"/>
<keyword evidence="5" id="KW-0800">Toxin</keyword>
<accession>A0ABN6RPK6</accession>
<evidence type="ECO:0000256" key="2">
    <source>
        <dbReference type="ARBA" id="ARBA00022722"/>
    </source>
</evidence>
<keyword evidence="4 5" id="KW-0378">Hydrolase</keyword>
<keyword evidence="5" id="KW-0460">Magnesium</keyword>
<evidence type="ECO:0000256" key="4">
    <source>
        <dbReference type="ARBA" id="ARBA00022801"/>
    </source>
</evidence>
<evidence type="ECO:0000313" key="7">
    <source>
        <dbReference type="EMBL" id="BDP43778.1"/>
    </source>
</evidence>
<evidence type="ECO:0000256" key="3">
    <source>
        <dbReference type="ARBA" id="ARBA00022723"/>
    </source>
</evidence>
<keyword evidence="7" id="KW-0614">Plasmid</keyword>
<geneLocation type="plasmid" evidence="7 8">
    <name>pDAETH-1</name>
</geneLocation>
<dbReference type="HAMAP" id="MF_00265">
    <property type="entry name" value="VapC_Nob1"/>
    <property type="match status" value="1"/>
</dbReference>
<feature type="binding site" evidence="5">
    <location>
        <position position="7"/>
    </location>
    <ligand>
        <name>Mg(2+)</name>
        <dbReference type="ChEBI" id="CHEBI:18420"/>
    </ligand>
</feature>
<evidence type="ECO:0000313" key="8">
    <source>
        <dbReference type="Proteomes" id="UP001064971"/>
    </source>
</evidence>
<keyword evidence="3 5" id="KW-0479">Metal-binding</keyword>
<dbReference type="InterPro" id="IPR022907">
    <property type="entry name" value="VapC_family"/>
</dbReference>
<comment type="similarity">
    <text evidence="5">Belongs to the PINc/VapC protein family.</text>
</comment>
<dbReference type="Gene3D" id="3.40.50.1010">
    <property type="entry name" value="5'-nuclease"/>
    <property type="match status" value="1"/>
</dbReference>
<dbReference type="EMBL" id="AP026561">
    <property type="protein sequence ID" value="BDP43778.1"/>
    <property type="molecule type" value="Genomic_DNA"/>
</dbReference>
<dbReference type="Proteomes" id="UP001064971">
    <property type="component" value="Plasmid pDAETH-1"/>
</dbReference>
<feature type="domain" description="PIN" evidence="6">
    <location>
        <begin position="5"/>
        <end position="132"/>
    </location>
</feature>
<organism evidence="7 8">
    <name type="scientific">Deinococcus aetherius</name>
    <dbReference type="NCBI Taxonomy" id="200252"/>
    <lineage>
        <taxon>Bacteria</taxon>
        <taxon>Thermotogati</taxon>
        <taxon>Deinococcota</taxon>
        <taxon>Deinococci</taxon>
        <taxon>Deinococcales</taxon>
        <taxon>Deinococcaceae</taxon>
        <taxon>Deinococcus</taxon>
    </lineage>
</organism>
<dbReference type="SUPFAM" id="SSF88723">
    <property type="entry name" value="PIN domain-like"/>
    <property type="match status" value="1"/>
</dbReference>
<dbReference type="CDD" id="cd09874">
    <property type="entry name" value="PIN_MT3492-like"/>
    <property type="match status" value="1"/>
</dbReference>
<keyword evidence="2 5" id="KW-0540">Nuclease</keyword>
<dbReference type="RefSeq" id="WP_264777624.1">
    <property type="nucleotide sequence ID" value="NZ_AP026561.1"/>
</dbReference>
<keyword evidence="1 5" id="KW-1277">Toxin-antitoxin system</keyword>
<evidence type="ECO:0000256" key="5">
    <source>
        <dbReference type="HAMAP-Rule" id="MF_00265"/>
    </source>
</evidence>
<comment type="cofactor">
    <cofactor evidence="5">
        <name>Mg(2+)</name>
        <dbReference type="ChEBI" id="CHEBI:18420"/>
    </cofactor>
</comment>
<reference evidence="7" key="1">
    <citation type="submission" date="2022-07" db="EMBL/GenBank/DDBJ databases">
        <title>Complete Genome Sequence of the Radioresistant Bacterium Deinococcus aetherius ST0316, Isolated from the Air Dust collected in Lower Stratosphere above Japan.</title>
        <authorList>
            <person name="Satoh K."/>
            <person name="Hagiwara K."/>
            <person name="Katsumata K."/>
            <person name="Kubo A."/>
            <person name="Yokobori S."/>
            <person name="Yamagishi A."/>
            <person name="Oono Y."/>
            <person name="Narumi I."/>
        </authorList>
    </citation>
    <scope>NUCLEOTIDE SEQUENCE</scope>
    <source>
        <strain evidence="7">ST0316</strain>
        <plasmid evidence="7">pDAETH-1</plasmid>
    </source>
</reference>
<evidence type="ECO:0000256" key="1">
    <source>
        <dbReference type="ARBA" id="ARBA00022649"/>
    </source>
</evidence>
<name>A0ABN6RPK6_9DEIO</name>
<dbReference type="InterPro" id="IPR002716">
    <property type="entry name" value="PIN_dom"/>
</dbReference>
<keyword evidence="8" id="KW-1185">Reference proteome</keyword>
<proteinExistence type="inferred from homology"/>
<sequence length="139" mass="15128">MTVTYPDSSAFAKLYLDESGREEVEALVEETGQVAACNIAYAEVRGVLARYHHQGRLTEEEYVSAKEAFEADWETTNVVDVTPALLRLAGDLLGAHVGLRAMDALHLAAALEVRLSQGLRFLTFDLHLGQIAQALMPGA</sequence>